<evidence type="ECO:0000259" key="2">
    <source>
        <dbReference type="PROSITE" id="PS50879"/>
    </source>
</evidence>
<protein>
    <recommendedName>
        <fullName evidence="2">RNase H type-1 domain-containing protein</fullName>
    </recommendedName>
</protein>
<dbReference type="Proteomes" id="UP000799640">
    <property type="component" value="Unassembled WGS sequence"/>
</dbReference>
<gene>
    <name evidence="3" type="ORF">EJ06DRAFT_581710</name>
</gene>
<dbReference type="GO" id="GO:0004523">
    <property type="term" value="F:RNA-DNA hybrid ribonuclease activity"/>
    <property type="evidence" value="ECO:0007669"/>
    <property type="project" value="InterPro"/>
</dbReference>
<reference evidence="3" key="1">
    <citation type="journal article" date="2020" name="Stud. Mycol.">
        <title>101 Dothideomycetes genomes: a test case for predicting lifestyles and emergence of pathogens.</title>
        <authorList>
            <person name="Haridas S."/>
            <person name="Albert R."/>
            <person name="Binder M."/>
            <person name="Bloem J."/>
            <person name="Labutti K."/>
            <person name="Salamov A."/>
            <person name="Andreopoulos B."/>
            <person name="Baker S."/>
            <person name="Barry K."/>
            <person name="Bills G."/>
            <person name="Bluhm B."/>
            <person name="Cannon C."/>
            <person name="Castanera R."/>
            <person name="Culley D."/>
            <person name="Daum C."/>
            <person name="Ezra D."/>
            <person name="Gonzalez J."/>
            <person name="Henrissat B."/>
            <person name="Kuo A."/>
            <person name="Liang C."/>
            <person name="Lipzen A."/>
            <person name="Lutzoni F."/>
            <person name="Magnuson J."/>
            <person name="Mondo S."/>
            <person name="Nolan M."/>
            <person name="Ohm R."/>
            <person name="Pangilinan J."/>
            <person name="Park H.-J."/>
            <person name="Ramirez L."/>
            <person name="Alfaro M."/>
            <person name="Sun H."/>
            <person name="Tritt A."/>
            <person name="Yoshinaga Y."/>
            <person name="Zwiers L.-H."/>
            <person name="Turgeon B."/>
            <person name="Goodwin S."/>
            <person name="Spatafora J."/>
            <person name="Crous P."/>
            <person name="Grigoriev I."/>
        </authorList>
    </citation>
    <scope>NUCLEOTIDE SEQUENCE</scope>
    <source>
        <strain evidence="3">CBS 262.69</strain>
    </source>
</reference>
<dbReference type="Gene3D" id="3.30.420.10">
    <property type="entry name" value="Ribonuclease H-like superfamily/Ribonuclease H"/>
    <property type="match status" value="1"/>
</dbReference>
<name>A0A6G1HXG5_9PEZI</name>
<dbReference type="SUPFAM" id="SSF53098">
    <property type="entry name" value="Ribonuclease H-like"/>
    <property type="match status" value="1"/>
</dbReference>
<organism evidence="3 4">
    <name type="scientific">Trichodelitschia bisporula</name>
    <dbReference type="NCBI Taxonomy" id="703511"/>
    <lineage>
        <taxon>Eukaryota</taxon>
        <taxon>Fungi</taxon>
        <taxon>Dikarya</taxon>
        <taxon>Ascomycota</taxon>
        <taxon>Pezizomycotina</taxon>
        <taxon>Dothideomycetes</taxon>
        <taxon>Dothideomycetes incertae sedis</taxon>
        <taxon>Phaeotrichales</taxon>
        <taxon>Phaeotrichaceae</taxon>
        <taxon>Trichodelitschia</taxon>
    </lineage>
</organism>
<dbReference type="GO" id="GO:0003676">
    <property type="term" value="F:nucleic acid binding"/>
    <property type="evidence" value="ECO:0007669"/>
    <property type="project" value="InterPro"/>
</dbReference>
<evidence type="ECO:0000256" key="1">
    <source>
        <dbReference type="SAM" id="MobiDB-lite"/>
    </source>
</evidence>
<feature type="region of interest" description="Disordered" evidence="1">
    <location>
        <begin position="79"/>
        <end position="115"/>
    </location>
</feature>
<dbReference type="EMBL" id="ML996694">
    <property type="protein sequence ID" value="KAF2400601.1"/>
    <property type="molecule type" value="Genomic_DNA"/>
</dbReference>
<feature type="compositionally biased region" description="Acidic residues" evidence="1">
    <location>
        <begin position="90"/>
        <end position="110"/>
    </location>
</feature>
<evidence type="ECO:0000313" key="3">
    <source>
        <dbReference type="EMBL" id="KAF2400601.1"/>
    </source>
</evidence>
<dbReference type="InterPro" id="IPR012337">
    <property type="entry name" value="RNaseH-like_sf"/>
</dbReference>
<evidence type="ECO:0000313" key="4">
    <source>
        <dbReference type="Proteomes" id="UP000799640"/>
    </source>
</evidence>
<proteinExistence type="predicted"/>
<dbReference type="OrthoDB" id="245563at2759"/>
<keyword evidence="4" id="KW-1185">Reference proteome</keyword>
<dbReference type="InterPro" id="IPR002156">
    <property type="entry name" value="RNaseH_domain"/>
</dbReference>
<sequence length="283" mass="32200">MVWWKDRQLLVYAEKPVWPVETHVNTCKGCGWFYLHCPKHDDIPLTRRPCHHKRVIFVAGSCISEDDTNAIKDHFSKGYNPRKKKKSQVVDEDDDEEGDEEDEDEEPEDDTLAKGVPSKQRAVLLAVLYGLNIQILTEAFEFEEDGEKLKSAMWIVATDSEYVMRGLTEWLPKWRWETTPETFKGADGNLIENGNVFLKIERLLDDYEHRGKQVNRFLADISSENTLANKLARKGEFEGSFEGPPPPDIWKYAVALGGSGGERLSGSFLHSVDVPYVVLATLA</sequence>
<dbReference type="InterPro" id="IPR036397">
    <property type="entry name" value="RNaseH_sf"/>
</dbReference>
<feature type="domain" description="RNase H type-1" evidence="2">
    <location>
        <begin position="50"/>
        <end position="237"/>
    </location>
</feature>
<dbReference type="PROSITE" id="PS50879">
    <property type="entry name" value="RNASE_H_1"/>
    <property type="match status" value="1"/>
</dbReference>
<dbReference type="AlphaFoldDB" id="A0A6G1HXG5"/>
<accession>A0A6G1HXG5</accession>